<dbReference type="Pfam" id="PF00196">
    <property type="entry name" value="GerE"/>
    <property type="match status" value="1"/>
</dbReference>
<dbReference type="EMBL" id="JAHLFU010000012">
    <property type="protein sequence ID" value="MBU3852303.1"/>
    <property type="molecule type" value="Genomic_DNA"/>
</dbReference>
<dbReference type="PRINTS" id="PR00038">
    <property type="entry name" value="HTHLUXR"/>
</dbReference>
<dbReference type="SMART" id="SM00421">
    <property type="entry name" value="HTH_LUXR"/>
    <property type="match status" value="1"/>
</dbReference>
<dbReference type="CDD" id="cd06170">
    <property type="entry name" value="LuxR_C_like"/>
    <property type="match status" value="1"/>
</dbReference>
<feature type="domain" description="HTH luxR-type" evidence="2">
    <location>
        <begin position="137"/>
        <end position="202"/>
    </location>
</feature>
<protein>
    <submittedName>
        <fullName evidence="3">Response regulator transcription factor</fullName>
    </submittedName>
</protein>
<proteinExistence type="predicted"/>
<dbReference type="AlphaFoldDB" id="A0A9E2NZW2"/>
<organism evidence="3 4">
    <name type="scientific">Candidatus Paraprevotella stercoravium</name>
    <dbReference type="NCBI Taxonomy" id="2838725"/>
    <lineage>
        <taxon>Bacteria</taxon>
        <taxon>Pseudomonadati</taxon>
        <taxon>Bacteroidota</taxon>
        <taxon>Bacteroidia</taxon>
        <taxon>Bacteroidales</taxon>
        <taxon>Prevotellaceae</taxon>
        <taxon>Paraprevotella</taxon>
    </lineage>
</organism>
<reference evidence="3" key="2">
    <citation type="submission" date="2021-04" db="EMBL/GenBank/DDBJ databases">
        <authorList>
            <person name="Gilroy R."/>
        </authorList>
    </citation>
    <scope>NUCLEOTIDE SEQUENCE</scope>
    <source>
        <strain evidence="3">G3-2149</strain>
    </source>
</reference>
<dbReference type="PANTHER" id="PTHR43214">
    <property type="entry name" value="TWO-COMPONENT RESPONSE REGULATOR"/>
    <property type="match status" value="1"/>
</dbReference>
<evidence type="ECO:0000313" key="4">
    <source>
        <dbReference type="Proteomes" id="UP000823865"/>
    </source>
</evidence>
<sequence>MMDIIILDKQEITREGLKSILKQYVEPSCIHTPIEDQQLIQELILYPEAVTFLDYTLMNFTAEQLLVLNQRFPKAHFVLFCDNLSKEFVRRMLLTSKQFHILLKDSTTEEVRQAYTEISKGRQFASTKLLTWIEATEKTEKPPLTATEKEILKAMSLGKTTKEIAAERYSSVYTVMTHRKNIFRKLEVNNAQEAIRYAVQAGIVDVMEYYI</sequence>
<evidence type="ECO:0000259" key="2">
    <source>
        <dbReference type="PROSITE" id="PS50043"/>
    </source>
</evidence>
<dbReference type="PROSITE" id="PS50043">
    <property type="entry name" value="HTH_LUXR_2"/>
    <property type="match status" value="1"/>
</dbReference>
<dbReference type="Gene3D" id="3.40.50.2300">
    <property type="match status" value="1"/>
</dbReference>
<dbReference type="InterPro" id="IPR000792">
    <property type="entry name" value="Tscrpt_reg_LuxR_C"/>
</dbReference>
<dbReference type="Proteomes" id="UP000823865">
    <property type="component" value="Unassembled WGS sequence"/>
</dbReference>
<dbReference type="InterPro" id="IPR016032">
    <property type="entry name" value="Sig_transdc_resp-reg_C-effctor"/>
</dbReference>
<comment type="caution">
    <text evidence="3">The sequence shown here is derived from an EMBL/GenBank/DDBJ whole genome shotgun (WGS) entry which is preliminary data.</text>
</comment>
<evidence type="ECO:0000313" key="3">
    <source>
        <dbReference type="EMBL" id="MBU3852303.1"/>
    </source>
</evidence>
<dbReference type="GO" id="GO:0006355">
    <property type="term" value="P:regulation of DNA-templated transcription"/>
    <property type="evidence" value="ECO:0007669"/>
    <property type="project" value="InterPro"/>
</dbReference>
<dbReference type="SUPFAM" id="SSF46894">
    <property type="entry name" value="C-terminal effector domain of the bipartite response regulators"/>
    <property type="match status" value="1"/>
</dbReference>
<evidence type="ECO:0000256" key="1">
    <source>
        <dbReference type="ARBA" id="ARBA00023125"/>
    </source>
</evidence>
<accession>A0A9E2NZW2</accession>
<gene>
    <name evidence="3" type="ORF">H9789_00465</name>
</gene>
<dbReference type="InterPro" id="IPR039420">
    <property type="entry name" value="WalR-like"/>
</dbReference>
<name>A0A9E2NZW2_9BACT</name>
<dbReference type="InterPro" id="IPR036388">
    <property type="entry name" value="WH-like_DNA-bd_sf"/>
</dbReference>
<keyword evidence="1" id="KW-0238">DNA-binding</keyword>
<dbReference type="Gene3D" id="1.10.10.10">
    <property type="entry name" value="Winged helix-like DNA-binding domain superfamily/Winged helix DNA-binding domain"/>
    <property type="match status" value="1"/>
</dbReference>
<dbReference type="PANTHER" id="PTHR43214:SF43">
    <property type="entry name" value="TWO-COMPONENT RESPONSE REGULATOR"/>
    <property type="match status" value="1"/>
</dbReference>
<reference evidence="3" key="1">
    <citation type="journal article" date="2021" name="PeerJ">
        <title>Extensive microbial diversity within the chicken gut microbiome revealed by metagenomics and culture.</title>
        <authorList>
            <person name="Gilroy R."/>
            <person name="Ravi A."/>
            <person name="Getino M."/>
            <person name="Pursley I."/>
            <person name="Horton D.L."/>
            <person name="Alikhan N.F."/>
            <person name="Baker D."/>
            <person name="Gharbi K."/>
            <person name="Hall N."/>
            <person name="Watson M."/>
            <person name="Adriaenssens E.M."/>
            <person name="Foster-Nyarko E."/>
            <person name="Jarju S."/>
            <person name="Secka A."/>
            <person name="Antonio M."/>
            <person name="Oren A."/>
            <person name="Chaudhuri R.R."/>
            <person name="La Ragione R."/>
            <person name="Hildebrand F."/>
            <person name="Pallen M.J."/>
        </authorList>
    </citation>
    <scope>NUCLEOTIDE SEQUENCE</scope>
    <source>
        <strain evidence="3">G3-2149</strain>
    </source>
</reference>
<dbReference type="GO" id="GO:0003677">
    <property type="term" value="F:DNA binding"/>
    <property type="evidence" value="ECO:0007669"/>
    <property type="project" value="UniProtKB-KW"/>
</dbReference>